<dbReference type="EMBL" id="HBHR01013716">
    <property type="protein sequence ID" value="CAD9864986.1"/>
    <property type="molecule type" value="Transcribed_RNA"/>
</dbReference>
<dbReference type="InterPro" id="IPR020850">
    <property type="entry name" value="GED_dom"/>
</dbReference>
<dbReference type="GO" id="GO:0003924">
    <property type="term" value="F:GTPase activity"/>
    <property type="evidence" value="ECO:0007669"/>
    <property type="project" value="InterPro"/>
</dbReference>
<organism evidence="3">
    <name type="scientific">Fibrocapsa japonica</name>
    <dbReference type="NCBI Taxonomy" id="94617"/>
    <lineage>
        <taxon>Eukaryota</taxon>
        <taxon>Sar</taxon>
        <taxon>Stramenopiles</taxon>
        <taxon>Ochrophyta</taxon>
        <taxon>Raphidophyceae</taxon>
        <taxon>Chattonellales</taxon>
        <taxon>Chattonellaceae</taxon>
        <taxon>Fibrocapsa</taxon>
    </lineage>
</organism>
<accession>A0A7S2V271</accession>
<evidence type="ECO:0000313" key="3">
    <source>
        <dbReference type="EMBL" id="CAD9864986.1"/>
    </source>
</evidence>
<dbReference type="InterPro" id="IPR003130">
    <property type="entry name" value="GED"/>
</dbReference>
<dbReference type="PROSITE" id="PS50106">
    <property type="entry name" value="PDZ"/>
    <property type="match status" value="1"/>
</dbReference>
<gene>
    <name evidence="3" type="ORF">FJAP1339_LOCUS6765</name>
</gene>
<feature type="domain" description="PDZ" evidence="1">
    <location>
        <begin position="222"/>
        <end position="302"/>
    </location>
</feature>
<dbReference type="Gene3D" id="2.30.42.10">
    <property type="match status" value="1"/>
</dbReference>
<sequence>MASSEVRALTLEVATRLAEVLVMQYPVLREAIRGVAARVLEKCLESVNNSVDELLNSEKDPFTVNDFLQQNVNKIRHNRFQAAVEQAFAIAASAENRHRAKEEIASFMKQWYRQTHGVNSSSNAEDMSAILEAYWSLAAKRFVDNACIVIDRKILGSISGAMQEQLYRFVQDDQKLASFFEVDATIIKRKEELAAKKERLMKASAAMSDLALRKSTGLEHMKVTVRAGAQGLGCSLGEESGKVTIQGFRAMPANTPNPAQEAGLKVGDIIDSINGERCMSLQEAVTKLQGSTGSISLSITRQ</sequence>
<dbReference type="Pfam" id="PF17820">
    <property type="entry name" value="PDZ_6"/>
    <property type="match status" value="1"/>
</dbReference>
<dbReference type="InterPro" id="IPR036034">
    <property type="entry name" value="PDZ_sf"/>
</dbReference>
<protein>
    <recommendedName>
        <fullName evidence="4">PDZ domain-containing protein</fullName>
    </recommendedName>
</protein>
<dbReference type="InterPro" id="IPR041489">
    <property type="entry name" value="PDZ_6"/>
</dbReference>
<reference evidence="3" key="1">
    <citation type="submission" date="2021-01" db="EMBL/GenBank/DDBJ databases">
        <authorList>
            <person name="Corre E."/>
            <person name="Pelletier E."/>
            <person name="Niang G."/>
            <person name="Scheremetjew M."/>
            <person name="Finn R."/>
            <person name="Kale V."/>
            <person name="Holt S."/>
            <person name="Cochrane G."/>
            <person name="Meng A."/>
            <person name="Brown T."/>
            <person name="Cohen L."/>
        </authorList>
    </citation>
    <scope>NUCLEOTIDE SEQUENCE</scope>
    <source>
        <strain evidence="3">CCMP1661</strain>
    </source>
</reference>
<evidence type="ECO:0000259" key="2">
    <source>
        <dbReference type="PROSITE" id="PS51388"/>
    </source>
</evidence>
<proteinExistence type="predicted"/>
<dbReference type="InterPro" id="IPR001478">
    <property type="entry name" value="PDZ"/>
</dbReference>
<dbReference type="Pfam" id="PF02212">
    <property type="entry name" value="GED"/>
    <property type="match status" value="1"/>
</dbReference>
<dbReference type="SUPFAM" id="SSF50156">
    <property type="entry name" value="PDZ domain-like"/>
    <property type="match status" value="1"/>
</dbReference>
<evidence type="ECO:0008006" key="4">
    <source>
        <dbReference type="Google" id="ProtNLM"/>
    </source>
</evidence>
<feature type="domain" description="GED" evidence="2">
    <location>
        <begin position="124"/>
        <end position="215"/>
    </location>
</feature>
<dbReference type="AlphaFoldDB" id="A0A7S2V271"/>
<dbReference type="GO" id="GO:0005525">
    <property type="term" value="F:GTP binding"/>
    <property type="evidence" value="ECO:0007669"/>
    <property type="project" value="InterPro"/>
</dbReference>
<dbReference type="PROSITE" id="PS51388">
    <property type="entry name" value="GED"/>
    <property type="match status" value="1"/>
</dbReference>
<name>A0A7S2V271_9STRA</name>
<dbReference type="Gene3D" id="1.20.120.1240">
    <property type="entry name" value="Dynamin, middle domain"/>
    <property type="match status" value="1"/>
</dbReference>
<evidence type="ECO:0000259" key="1">
    <source>
        <dbReference type="PROSITE" id="PS50106"/>
    </source>
</evidence>